<dbReference type="OrthoDB" id="9797178at2"/>
<evidence type="ECO:0000259" key="1">
    <source>
        <dbReference type="PROSITE" id="PS51186"/>
    </source>
</evidence>
<dbReference type="AlphaFoldDB" id="A0A1H4AET9"/>
<dbReference type="InterPro" id="IPR000182">
    <property type="entry name" value="GNAT_dom"/>
</dbReference>
<keyword evidence="2" id="KW-0808">Transferase</keyword>
<dbReference type="PROSITE" id="PS51186">
    <property type="entry name" value="GNAT"/>
    <property type="match status" value="1"/>
</dbReference>
<gene>
    <name evidence="2" type="ORF">SAMN05660420_01798</name>
</gene>
<dbReference type="STRING" id="37625.SAMN05660420_01798"/>
<dbReference type="PANTHER" id="PTHR43617">
    <property type="entry name" value="L-AMINO ACID N-ACETYLTRANSFERASE"/>
    <property type="match status" value="1"/>
</dbReference>
<protein>
    <submittedName>
        <fullName evidence="2">Putative acetyltransferase</fullName>
    </submittedName>
</protein>
<reference evidence="2 3" key="1">
    <citation type="submission" date="2016-10" db="EMBL/GenBank/DDBJ databases">
        <authorList>
            <person name="de Groot N.N."/>
        </authorList>
    </citation>
    <scope>NUCLEOTIDE SEQUENCE [LARGE SCALE GENOMIC DNA]</scope>
    <source>
        <strain evidence="2 3">DSM 7343</strain>
    </source>
</reference>
<dbReference type="RefSeq" id="WP_092347073.1">
    <property type="nucleotide sequence ID" value="NZ_FNQN01000005.1"/>
</dbReference>
<dbReference type="GO" id="GO:0016747">
    <property type="term" value="F:acyltransferase activity, transferring groups other than amino-acyl groups"/>
    <property type="evidence" value="ECO:0007669"/>
    <property type="project" value="InterPro"/>
</dbReference>
<keyword evidence="3" id="KW-1185">Reference proteome</keyword>
<dbReference type="InterPro" id="IPR050276">
    <property type="entry name" value="MshD_Acetyltransferase"/>
</dbReference>
<dbReference type="PANTHER" id="PTHR43617:SF2">
    <property type="entry name" value="UPF0039 PROTEIN SLL0451"/>
    <property type="match status" value="1"/>
</dbReference>
<dbReference type="InterPro" id="IPR016181">
    <property type="entry name" value="Acyl_CoA_acyltransferase"/>
</dbReference>
<name>A0A1H4AET9_9BACT</name>
<dbReference type="CDD" id="cd04301">
    <property type="entry name" value="NAT_SF"/>
    <property type="match status" value="1"/>
</dbReference>
<evidence type="ECO:0000313" key="2">
    <source>
        <dbReference type="EMBL" id="SEA34241.1"/>
    </source>
</evidence>
<sequence>MSVIIRNETPEDDTAIDAITISAFREAPHTSHTEQFIVKALRNSRALTISLVAEEDGVIVGHVAVSPISISDGTPDWFGLGPISVIPECQNRGVGSKLMHEAISALKNTGAAGCVLLGDPAYYSRFGFKPNPNLILPDVPPEYFQALSFRSRLPQGIVAYHDAFNAQG</sequence>
<organism evidence="2 3">
    <name type="scientific">Desulfuromusa kysingii</name>
    <dbReference type="NCBI Taxonomy" id="37625"/>
    <lineage>
        <taxon>Bacteria</taxon>
        <taxon>Pseudomonadati</taxon>
        <taxon>Thermodesulfobacteriota</taxon>
        <taxon>Desulfuromonadia</taxon>
        <taxon>Desulfuromonadales</taxon>
        <taxon>Geopsychrobacteraceae</taxon>
        <taxon>Desulfuromusa</taxon>
    </lineage>
</organism>
<feature type="domain" description="N-acetyltransferase" evidence="1">
    <location>
        <begin position="3"/>
        <end position="154"/>
    </location>
</feature>
<dbReference type="SUPFAM" id="SSF55729">
    <property type="entry name" value="Acyl-CoA N-acyltransferases (Nat)"/>
    <property type="match status" value="1"/>
</dbReference>
<dbReference type="EMBL" id="FNQN01000005">
    <property type="protein sequence ID" value="SEA34241.1"/>
    <property type="molecule type" value="Genomic_DNA"/>
</dbReference>
<proteinExistence type="predicted"/>
<dbReference type="Proteomes" id="UP000199409">
    <property type="component" value="Unassembled WGS sequence"/>
</dbReference>
<accession>A0A1H4AET9</accession>
<dbReference type="Gene3D" id="3.40.630.30">
    <property type="match status" value="1"/>
</dbReference>
<evidence type="ECO:0000313" key="3">
    <source>
        <dbReference type="Proteomes" id="UP000199409"/>
    </source>
</evidence>
<dbReference type="Pfam" id="PF13508">
    <property type="entry name" value="Acetyltransf_7"/>
    <property type="match status" value="1"/>
</dbReference>